<dbReference type="EMBL" id="CP017157">
    <property type="protein sequence ID" value="AOP47946.1"/>
    <property type="molecule type" value="Genomic_DNA"/>
</dbReference>
<proteinExistence type="predicted"/>
<dbReference type="AlphaFoldDB" id="A0A1D7VMG6"/>
<reference evidence="1 2" key="1">
    <citation type="submission" date="2016-09" db="EMBL/GenBank/DDBJ databases">
        <title>Complete genome sequencing of Streptomyces lydicus 103 and metabolic pathways analysis of antibiotic biosynthesis.</title>
        <authorList>
            <person name="Jia N."/>
            <person name="Ding M.-Z."/>
            <person name="Gao F."/>
            <person name="Yuan Y.-J."/>
        </authorList>
    </citation>
    <scope>NUCLEOTIDE SEQUENCE [LARGE SCALE GENOMIC DNA]</scope>
    <source>
        <strain evidence="1 2">103</strain>
    </source>
</reference>
<sequence>MRARALQLCVDRITHPYESKDAAGVADRLANAEQGVEARRVARGDGREIHQQMTVARLRPALPHLIDTWAAQRSPVAWEVTATGEDSAASLRSMVA</sequence>
<protein>
    <submittedName>
        <fullName evidence="1">Uncharacterized protein</fullName>
    </submittedName>
</protein>
<gene>
    <name evidence="1" type="ORF">SL103_18395</name>
</gene>
<keyword evidence="2" id="KW-1185">Reference proteome</keyword>
<accession>A0A1D7VMG6</accession>
<dbReference type="Proteomes" id="UP000094094">
    <property type="component" value="Chromosome"/>
</dbReference>
<name>A0A1D7VMG6_9ACTN</name>
<evidence type="ECO:0000313" key="2">
    <source>
        <dbReference type="Proteomes" id="UP000094094"/>
    </source>
</evidence>
<organism evidence="1 2">
    <name type="scientific">Streptomyces lydicus</name>
    <dbReference type="NCBI Taxonomy" id="47763"/>
    <lineage>
        <taxon>Bacteria</taxon>
        <taxon>Bacillati</taxon>
        <taxon>Actinomycetota</taxon>
        <taxon>Actinomycetes</taxon>
        <taxon>Kitasatosporales</taxon>
        <taxon>Streptomycetaceae</taxon>
        <taxon>Streptomyces</taxon>
    </lineage>
</organism>
<evidence type="ECO:0000313" key="1">
    <source>
        <dbReference type="EMBL" id="AOP47946.1"/>
    </source>
</evidence>
<dbReference type="KEGG" id="slc:SL103_18395"/>